<evidence type="ECO:0000313" key="2">
    <source>
        <dbReference type="EMBL" id="KAJ5232117.1"/>
    </source>
</evidence>
<dbReference type="PANTHER" id="PTHR40642:SF1">
    <property type="entry name" value="YALI0F31295P"/>
    <property type="match status" value="1"/>
</dbReference>
<comment type="caution">
    <text evidence="2">The sequence shown here is derived from an EMBL/GenBank/DDBJ whole genome shotgun (WGS) entry which is preliminary data.</text>
</comment>
<feature type="compositionally biased region" description="Polar residues" evidence="1">
    <location>
        <begin position="190"/>
        <end position="205"/>
    </location>
</feature>
<dbReference type="Proteomes" id="UP001150941">
    <property type="component" value="Unassembled WGS sequence"/>
</dbReference>
<feature type="region of interest" description="Disordered" evidence="1">
    <location>
        <begin position="44"/>
        <end position="75"/>
    </location>
</feature>
<evidence type="ECO:0000313" key="3">
    <source>
        <dbReference type="Proteomes" id="UP001150941"/>
    </source>
</evidence>
<evidence type="ECO:0000256" key="1">
    <source>
        <dbReference type="SAM" id="MobiDB-lite"/>
    </source>
</evidence>
<feature type="region of interest" description="Disordered" evidence="1">
    <location>
        <begin position="97"/>
        <end position="215"/>
    </location>
</feature>
<organism evidence="2 3">
    <name type="scientific">Penicillium chermesinum</name>
    <dbReference type="NCBI Taxonomy" id="63820"/>
    <lineage>
        <taxon>Eukaryota</taxon>
        <taxon>Fungi</taxon>
        <taxon>Dikarya</taxon>
        <taxon>Ascomycota</taxon>
        <taxon>Pezizomycotina</taxon>
        <taxon>Eurotiomycetes</taxon>
        <taxon>Eurotiomycetidae</taxon>
        <taxon>Eurotiales</taxon>
        <taxon>Aspergillaceae</taxon>
        <taxon>Penicillium</taxon>
    </lineage>
</organism>
<dbReference type="InterPro" id="IPR024526">
    <property type="entry name" value="DUF3807"/>
</dbReference>
<dbReference type="RefSeq" id="XP_058330110.1">
    <property type="nucleotide sequence ID" value="XM_058474370.1"/>
</dbReference>
<dbReference type="AlphaFoldDB" id="A0A9W9TMU7"/>
<feature type="compositionally biased region" description="Basic and acidic residues" evidence="1">
    <location>
        <begin position="58"/>
        <end position="67"/>
    </location>
</feature>
<accession>A0A9W9TMU7</accession>
<dbReference type="EMBL" id="JAPQKS010000004">
    <property type="protein sequence ID" value="KAJ5232117.1"/>
    <property type="molecule type" value="Genomic_DNA"/>
</dbReference>
<reference evidence="2" key="1">
    <citation type="submission" date="2022-11" db="EMBL/GenBank/DDBJ databases">
        <authorList>
            <person name="Petersen C."/>
        </authorList>
    </citation>
    <scope>NUCLEOTIDE SEQUENCE</scope>
    <source>
        <strain evidence="2">IBT 19713</strain>
    </source>
</reference>
<keyword evidence="3" id="KW-1185">Reference proteome</keyword>
<protein>
    <submittedName>
        <fullName evidence="2">Uncharacterized protein</fullName>
    </submittedName>
</protein>
<proteinExistence type="predicted"/>
<dbReference type="Pfam" id="PF12720">
    <property type="entry name" value="DUF3807"/>
    <property type="match status" value="1"/>
</dbReference>
<dbReference type="PANTHER" id="PTHR40642">
    <property type="entry name" value="YALI0F31295P"/>
    <property type="match status" value="1"/>
</dbReference>
<name>A0A9W9TMU7_9EURO</name>
<sequence length="215" mass="23907">MRLPTVTPVCPFLLIYRRSILLSCIYLQAELEAFQAKHFGHRTTLYPSPDAPDNSVSSDKREDHDSYQEFYPDGTKRTITDEQIKMFRHSEIFSLLREREPQEDSNLGNSDELEGNTVSSAGLDDRYSSLPTNGGDCDGKVGQDSLEGPLRGHPATRGPAQSSQNGSSELSPAAHEDAEPADPQDAEKQLPSSEQHNEARTQTGYSRRIVSYADY</sequence>
<dbReference type="GeneID" id="83201673"/>
<dbReference type="OrthoDB" id="5422320at2759"/>
<gene>
    <name evidence="2" type="ORF">N7468_005073</name>
</gene>
<feature type="compositionally biased region" description="Polar residues" evidence="1">
    <location>
        <begin position="159"/>
        <end position="170"/>
    </location>
</feature>
<reference evidence="2" key="2">
    <citation type="journal article" date="2023" name="IMA Fungus">
        <title>Comparative genomic study of the Penicillium genus elucidates a diverse pangenome and 15 lateral gene transfer events.</title>
        <authorList>
            <person name="Petersen C."/>
            <person name="Sorensen T."/>
            <person name="Nielsen M.R."/>
            <person name="Sondergaard T.E."/>
            <person name="Sorensen J.L."/>
            <person name="Fitzpatrick D.A."/>
            <person name="Frisvad J.C."/>
            <person name="Nielsen K.L."/>
        </authorList>
    </citation>
    <scope>NUCLEOTIDE SEQUENCE</scope>
    <source>
        <strain evidence="2">IBT 19713</strain>
    </source>
</reference>